<evidence type="ECO:0000313" key="1">
    <source>
        <dbReference type="EMBL" id="AZI75794.1"/>
    </source>
</evidence>
<accession>A0A3Q8Q3R7</accession>
<protein>
    <submittedName>
        <fullName evidence="1">Uncharacterized protein</fullName>
    </submittedName>
</protein>
<gene>
    <name evidence="1" type="ORF">SBFV2_gp27</name>
</gene>
<reference evidence="1 2" key="1">
    <citation type="journal article" date="2018" name="Environ. Microbiol.">
        <title>New archaeal viruses discovered by metagenomic analysis of viral communities in enrichment cultures.</title>
        <authorList>
            <person name="Liu Y."/>
            <person name="Brandt D."/>
            <person name="Ishino S."/>
            <person name="Ishino Y."/>
            <person name="Koonin E.V."/>
            <person name="Kalinowski J."/>
            <person name="Krupovic M."/>
            <person name="Prangishvili D."/>
        </authorList>
    </citation>
    <scope>NUCLEOTIDE SEQUENCE [LARGE SCALE GENOMIC DNA]</scope>
</reference>
<sequence>MLNILGKLTCVLITLSMIAQESEYVDEETLRSVFNECNVDYKLGVRTLQVTGIIKPYRPGIYKISKS</sequence>
<dbReference type="EMBL" id="MK064563">
    <property type="protein sequence ID" value="AZI75794.1"/>
    <property type="molecule type" value="Genomic_DNA"/>
</dbReference>
<keyword evidence="2" id="KW-1185">Reference proteome</keyword>
<dbReference type="Proteomes" id="UP000277749">
    <property type="component" value="Segment"/>
</dbReference>
<evidence type="ECO:0000313" key="2">
    <source>
        <dbReference type="Proteomes" id="UP000277749"/>
    </source>
</evidence>
<proteinExistence type="predicted"/>
<name>A0A3Q8Q3R7_9VIRU</name>
<organism evidence="1 2">
    <name type="scientific">Sulfolobales Beppu filamentous virus 2</name>
    <dbReference type="NCBI Taxonomy" id="2493123"/>
    <lineage>
        <taxon>Viruses</taxon>
        <taxon>Adnaviria</taxon>
        <taxon>Zilligvirae</taxon>
        <taxon>Taleaviricota</taxon>
        <taxon>Tokiviricetes</taxon>
        <taxon>Ligamenvirales</taxon>
        <taxon>Lipothrixviridae</taxon>
        <taxon>Alphalipothrixvirus</taxon>
        <taxon>Alphalipothrixvirus umijigokuense</taxon>
    </lineage>
</organism>